<dbReference type="Proteomes" id="UP000271193">
    <property type="component" value="Chromosome"/>
</dbReference>
<reference evidence="3" key="1">
    <citation type="submission" date="2018-11" db="EMBL/GenBank/DDBJ databases">
        <title>Proposal to divide the Flavobacteriaceae and reorganize its genera based on Amino Acid Identity values calculated from whole genome sequences.</title>
        <authorList>
            <person name="Nicholson A.C."/>
            <person name="Gulvik C.A."/>
            <person name="Whitney A.M."/>
            <person name="Humrighouse B.W."/>
            <person name="Bell M."/>
            <person name="Holmes B."/>
            <person name="Steigerwalt A.G."/>
            <person name="Villarma A."/>
            <person name="Sheth M."/>
            <person name="Batra D."/>
            <person name="Pryor J."/>
            <person name="Bernardet J.-F."/>
            <person name="Hugo C."/>
            <person name="Kampfer P."/>
            <person name="Newman J."/>
            <person name="McQuiston J.R."/>
        </authorList>
    </citation>
    <scope>NUCLEOTIDE SEQUENCE [LARGE SCALE GENOMIC DNA]</scope>
    <source>
        <strain evidence="3">G0229</strain>
    </source>
</reference>
<dbReference type="EMBL" id="CP033932">
    <property type="protein sequence ID" value="AZB25085.1"/>
    <property type="molecule type" value="Genomic_DNA"/>
</dbReference>
<evidence type="ECO:0000259" key="1">
    <source>
        <dbReference type="Pfam" id="PF18760"/>
    </source>
</evidence>
<dbReference type="AlphaFoldDB" id="A0A3G6T706"/>
<evidence type="ECO:0000313" key="2">
    <source>
        <dbReference type="EMBL" id="AZB25085.1"/>
    </source>
</evidence>
<evidence type="ECO:0000313" key="3">
    <source>
        <dbReference type="Proteomes" id="UP000271193"/>
    </source>
</evidence>
<dbReference type="InterPro" id="IPR049522">
    <property type="entry name" value="ART-PolyVal_dom"/>
</dbReference>
<dbReference type="Pfam" id="PF18760">
    <property type="entry name" value="ART-PolyVal"/>
    <property type="match status" value="1"/>
</dbReference>
<sequence>MDIRPILQPSTHTLYHGTNSDFNEFSLEYLGQNTHWDNCHRGIHFTQEINMAQLFGEKVLECHVNLKKPLNLNEVFDFADQAPDIVNIIFEENISDTGEALEFIDESIGMGEYMEFMEAFNSEDNLRQFKERGYDHIISRFSRDKVEFCVFDPANITIVNKNIMSLFPESEYLSILPANSRQIDNIIRALHSNEPREIDNLCRQLRKNIDSIPNIIDGFDIDKMKKLQILAGIDNTPGYLSYSINKGKLYRELSEYLDRKSPVLKLSAEKAKNQGLRGSVTQTVSLD</sequence>
<dbReference type="RefSeq" id="WP_123870216.1">
    <property type="nucleotide sequence ID" value="NZ_CP033932.1"/>
</dbReference>
<proteinExistence type="predicted"/>
<protein>
    <recommendedName>
        <fullName evidence="1">ART-PolyVal-like domain-containing protein</fullName>
    </recommendedName>
</protein>
<dbReference type="GeneID" id="99065356"/>
<name>A0A3G6T706_9FLAO</name>
<keyword evidence="3" id="KW-1185">Reference proteome</keyword>
<organism evidence="2 3">
    <name type="scientific">Chryseobacterium bernardetii</name>
    <dbReference type="NCBI Taxonomy" id="1241978"/>
    <lineage>
        <taxon>Bacteria</taxon>
        <taxon>Pseudomonadati</taxon>
        <taxon>Bacteroidota</taxon>
        <taxon>Flavobacteriia</taxon>
        <taxon>Flavobacteriales</taxon>
        <taxon>Weeksellaceae</taxon>
        <taxon>Chryseobacterium group</taxon>
        <taxon>Chryseobacterium</taxon>
    </lineage>
</organism>
<feature type="domain" description="ART-PolyVal-like" evidence="1">
    <location>
        <begin position="13"/>
        <end position="162"/>
    </location>
</feature>
<dbReference type="KEGG" id="cben:EG339_11095"/>
<gene>
    <name evidence="2" type="ORF">EG339_11095</name>
</gene>
<accession>A0A3G6T706</accession>